<protein>
    <submittedName>
        <fullName evidence="1">Uncharacterized protein</fullName>
    </submittedName>
</protein>
<organism evidence="1">
    <name type="scientific">viral metagenome</name>
    <dbReference type="NCBI Taxonomy" id="1070528"/>
    <lineage>
        <taxon>unclassified sequences</taxon>
        <taxon>metagenomes</taxon>
        <taxon>organismal metagenomes</taxon>
    </lineage>
</organism>
<dbReference type="AlphaFoldDB" id="A0A6C0EJ56"/>
<dbReference type="EMBL" id="MN738872">
    <property type="protein sequence ID" value="QHT29216.1"/>
    <property type="molecule type" value="Genomic_DNA"/>
</dbReference>
<evidence type="ECO:0000313" key="1">
    <source>
        <dbReference type="EMBL" id="QHT29216.1"/>
    </source>
</evidence>
<reference evidence="1" key="1">
    <citation type="journal article" date="2020" name="Nature">
        <title>Giant virus diversity and host interactions through global metagenomics.</title>
        <authorList>
            <person name="Schulz F."/>
            <person name="Roux S."/>
            <person name="Paez-Espino D."/>
            <person name="Jungbluth S."/>
            <person name="Walsh D.A."/>
            <person name="Denef V.J."/>
            <person name="McMahon K.D."/>
            <person name="Konstantinidis K.T."/>
            <person name="Eloe-Fadrosh E.A."/>
            <person name="Kyrpides N.C."/>
            <person name="Woyke T."/>
        </authorList>
    </citation>
    <scope>NUCLEOTIDE SEQUENCE</scope>
    <source>
        <strain evidence="1">GVMAG-M-3300001351-8</strain>
    </source>
</reference>
<proteinExistence type="predicted"/>
<accession>A0A6C0EJ56</accession>
<name>A0A6C0EJ56_9ZZZZ</name>
<sequence length="90" mass="10269">MRNIIEPFVFRVLLNSDVIAQGENKENMDVISKYQILGLVLSAIIIQLLRLLLGKWLWNTYLVKIVSGVKPLENIGQLIIISILLKILIK</sequence>